<proteinExistence type="predicted"/>
<evidence type="ECO:0000313" key="2">
    <source>
        <dbReference type="EMBL" id="MDT0337448.1"/>
    </source>
</evidence>
<dbReference type="AlphaFoldDB" id="A0AAE4G7V1"/>
<organism evidence="2">
    <name type="scientific">Herbaspirillum huttiense subsp. nephrolepidis</name>
    <dbReference type="NCBI Taxonomy" id="3075126"/>
    <lineage>
        <taxon>Bacteria</taxon>
        <taxon>Pseudomonadati</taxon>
        <taxon>Pseudomonadota</taxon>
        <taxon>Betaproteobacteria</taxon>
        <taxon>Burkholderiales</taxon>
        <taxon>Oxalobacteraceae</taxon>
        <taxon>Herbaspirillum</taxon>
    </lineage>
</organism>
<dbReference type="RefSeq" id="WP_284076915.1">
    <property type="nucleotide sequence ID" value="NZ_JAVLSM010000007.1"/>
</dbReference>
<feature type="coiled-coil region" evidence="1">
    <location>
        <begin position="10"/>
        <end position="37"/>
    </location>
</feature>
<sequence>MELDDPIGLINLLQKQNAKLQQQVNSLENQCNEYQQRLEFGDPSYASSFLKSLRSYGVIPLYVGYAGEAKTFSDMVSKAVLDSPSTVIWSLERAPIPDEAKAALKKAANGGLDKWC</sequence>
<name>A0AAE4G7V1_9BURK</name>
<keyword evidence="1" id="KW-0175">Coiled coil</keyword>
<reference evidence="2" key="1">
    <citation type="submission" date="2023-02" db="EMBL/GenBank/DDBJ databases">
        <title>Description of Herbaspirillum huttiense subsp. nephrolepsisexaltata and Herbaspirillum huttiense subsp. lycopersicon.</title>
        <authorList>
            <person name="Poudel M."/>
            <person name="Sharma A."/>
            <person name="Goss E."/>
            <person name="Tapia J.H."/>
            <person name="Harmon C.M."/>
            <person name="Jones J.B."/>
        </authorList>
    </citation>
    <scope>NUCLEOTIDE SEQUENCE</scope>
    <source>
        <strain evidence="2">NC40101</strain>
    </source>
</reference>
<comment type="caution">
    <text evidence="2">The sequence shown here is derived from an EMBL/GenBank/DDBJ whole genome shotgun (WGS) entry which is preliminary data.</text>
</comment>
<accession>A0AAE4G7V1</accession>
<evidence type="ECO:0000256" key="1">
    <source>
        <dbReference type="SAM" id="Coils"/>
    </source>
</evidence>
<dbReference type="EMBL" id="JAVRAA010000005">
    <property type="protein sequence ID" value="MDT0337448.1"/>
    <property type="molecule type" value="Genomic_DNA"/>
</dbReference>
<gene>
    <name evidence="2" type="ORF">RJN63_11460</name>
</gene>
<protein>
    <submittedName>
        <fullName evidence="2">Uncharacterized protein</fullName>
    </submittedName>
</protein>